<evidence type="ECO:0000256" key="6">
    <source>
        <dbReference type="ARBA" id="ARBA00023136"/>
    </source>
</evidence>
<comment type="catalytic activity">
    <reaction evidence="9">
        <text>L-seryl-[protein] + ATP = O-phospho-L-seryl-[protein] + ADP + H(+)</text>
        <dbReference type="Rhea" id="RHEA:17989"/>
        <dbReference type="Rhea" id="RHEA-COMP:9863"/>
        <dbReference type="Rhea" id="RHEA-COMP:11604"/>
        <dbReference type="ChEBI" id="CHEBI:15378"/>
        <dbReference type="ChEBI" id="CHEBI:29999"/>
        <dbReference type="ChEBI" id="CHEBI:30616"/>
        <dbReference type="ChEBI" id="CHEBI:83421"/>
        <dbReference type="ChEBI" id="CHEBI:456216"/>
        <dbReference type="EC" id="2.7.11.1"/>
    </reaction>
</comment>
<keyword evidence="3 10" id="KW-0812">Transmembrane</keyword>
<feature type="chain" id="PRO_5042945752" description="non-specific serine/threonine protein kinase" evidence="11">
    <location>
        <begin position="26"/>
        <end position="335"/>
    </location>
</feature>
<dbReference type="PANTHER" id="PTHR33355">
    <property type="entry name" value="WALL-ASSOCIATED RECEPTOR KINASE CARBOXY-TERMINAL PROTEIN-RELATED"/>
    <property type="match status" value="1"/>
</dbReference>
<feature type="domain" description="Wall-associated receptor kinase galacturonan-binding" evidence="12">
    <location>
        <begin position="28"/>
        <end position="88"/>
    </location>
</feature>
<dbReference type="Proteomes" id="UP001428341">
    <property type="component" value="Unassembled WGS sequence"/>
</dbReference>
<dbReference type="Pfam" id="PF13947">
    <property type="entry name" value="GUB_WAK_bind"/>
    <property type="match status" value="1"/>
</dbReference>
<dbReference type="InterPro" id="IPR032872">
    <property type="entry name" value="WAK_assoc_C"/>
</dbReference>
<evidence type="ECO:0000259" key="13">
    <source>
        <dbReference type="Pfam" id="PF14380"/>
    </source>
</evidence>
<keyword evidence="6 10" id="KW-0472">Membrane</keyword>
<evidence type="ECO:0000256" key="7">
    <source>
        <dbReference type="ARBA" id="ARBA00023180"/>
    </source>
</evidence>
<keyword evidence="15" id="KW-1185">Reference proteome</keyword>
<accession>A0AAP0M0B7</accession>
<dbReference type="PANTHER" id="PTHR33355:SF10">
    <property type="entry name" value="EGF-LIKE DOMAIN-CONTAINING PROTEIN"/>
    <property type="match status" value="1"/>
</dbReference>
<feature type="transmembrane region" description="Helical" evidence="10">
    <location>
        <begin position="316"/>
        <end position="334"/>
    </location>
</feature>
<dbReference type="Pfam" id="PF14380">
    <property type="entry name" value="WAK_assoc"/>
    <property type="match status" value="1"/>
</dbReference>
<evidence type="ECO:0000256" key="10">
    <source>
        <dbReference type="SAM" id="Phobius"/>
    </source>
</evidence>
<keyword evidence="5 10" id="KW-1133">Transmembrane helix</keyword>
<comment type="caution">
    <text evidence="14">The sequence shown here is derived from an EMBL/GenBank/DDBJ whole genome shotgun (WGS) entry which is preliminary data.</text>
</comment>
<dbReference type="PROSITE" id="PS51257">
    <property type="entry name" value="PROKAR_LIPOPROTEIN"/>
    <property type="match status" value="1"/>
</dbReference>
<dbReference type="GO" id="GO:0016020">
    <property type="term" value="C:membrane"/>
    <property type="evidence" value="ECO:0007669"/>
    <property type="project" value="UniProtKB-SubCell"/>
</dbReference>
<evidence type="ECO:0000256" key="2">
    <source>
        <dbReference type="ARBA" id="ARBA00012513"/>
    </source>
</evidence>
<reference evidence="14 15" key="1">
    <citation type="submission" date="2024-05" db="EMBL/GenBank/DDBJ databases">
        <title>Haplotype-resolved chromosome-level genome assembly of Huyou (Citrus changshanensis).</title>
        <authorList>
            <person name="Miao C."/>
            <person name="Chen W."/>
            <person name="Wu Y."/>
            <person name="Wang L."/>
            <person name="Zhao S."/>
            <person name="Grierson D."/>
            <person name="Xu C."/>
            <person name="Chen K."/>
        </authorList>
    </citation>
    <scope>NUCLEOTIDE SEQUENCE [LARGE SCALE GENOMIC DNA]</scope>
    <source>
        <strain evidence="14">01-14</strain>
        <tissue evidence="14">Leaf</tissue>
    </source>
</reference>
<feature type="signal peptide" evidence="11">
    <location>
        <begin position="1"/>
        <end position="25"/>
    </location>
</feature>
<dbReference type="EC" id="2.7.11.1" evidence="2"/>
<evidence type="ECO:0000256" key="9">
    <source>
        <dbReference type="ARBA" id="ARBA00048679"/>
    </source>
</evidence>
<evidence type="ECO:0000256" key="8">
    <source>
        <dbReference type="ARBA" id="ARBA00047899"/>
    </source>
</evidence>
<organism evidence="14 15">
    <name type="scientific">Citrus x changshan-huyou</name>
    <dbReference type="NCBI Taxonomy" id="2935761"/>
    <lineage>
        <taxon>Eukaryota</taxon>
        <taxon>Viridiplantae</taxon>
        <taxon>Streptophyta</taxon>
        <taxon>Embryophyta</taxon>
        <taxon>Tracheophyta</taxon>
        <taxon>Spermatophyta</taxon>
        <taxon>Magnoliopsida</taxon>
        <taxon>eudicotyledons</taxon>
        <taxon>Gunneridae</taxon>
        <taxon>Pentapetalae</taxon>
        <taxon>rosids</taxon>
        <taxon>malvids</taxon>
        <taxon>Sapindales</taxon>
        <taxon>Rutaceae</taxon>
        <taxon>Aurantioideae</taxon>
        <taxon>Citrus</taxon>
    </lineage>
</organism>
<gene>
    <name evidence="14" type="ORF">WN944_020430</name>
</gene>
<protein>
    <recommendedName>
        <fullName evidence="2">non-specific serine/threonine protein kinase</fullName>
        <ecNumber evidence="2">2.7.11.1</ecNumber>
    </recommendedName>
</protein>
<evidence type="ECO:0000256" key="5">
    <source>
        <dbReference type="ARBA" id="ARBA00022989"/>
    </source>
</evidence>
<dbReference type="GO" id="GO:0004674">
    <property type="term" value="F:protein serine/threonine kinase activity"/>
    <property type="evidence" value="ECO:0007669"/>
    <property type="project" value="UniProtKB-KW"/>
</dbReference>
<dbReference type="GO" id="GO:0030247">
    <property type="term" value="F:polysaccharide binding"/>
    <property type="evidence" value="ECO:0007669"/>
    <property type="project" value="InterPro"/>
</dbReference>
<dbReference type="AlphaFoldDB" id="A0AAP0M0B7"/>
<keyword evidence="7" id="KW-0325">Glycoprotein</keyword>
<comment type="subcellular location">
    <subcellularLocation>
        <location evidence="1">Membrane</location>
        <topology evidence="1">Single-pass membrane protein</topology>
    </subcellularLocation>
</comment>
<dbReference type="EMBL" id="JBCGBO010000007">
    <property type="protein sequence ID" value="KAK9189025.1"/>
    <property type="molecule type" value="Genomic_DNA"/>
</dbReference>
<evidence type="ECO:0000259" key="12">
    <source>
        <dbReference type="Pfam" id="PF13947"/>
    </source>
</evidence>
<evidence type="ECO:0000256" key="1">
    <source>
        <dbReference type="ARBA" id="ARBA00004167"/>
    </source>
</evidence>
<comment type="catalytic activity">
    <reaction evidence="8">
        <text>L-threonyl-[protein] + ATP = O-phospho-L-threonyl-[protein] + ADP + H(+)</text>
        <dbReference type="Rhea" id="RHEA:46608"/>
        <dbReference type="Rhea" id="RHEA-COMP:11060"/>
        <dbReference type="Rhea" id="RHEA-COMP:11605"/>
        <dbReference type="ChEBI" id="CHEBI:15378"/>
        <dbReference type="ChEBI" id="CHEBI:30013"/>
        <dbReference type="ChEBI" id="CHEBI:30616"/>
        <dbReference type="ChEBI" id="CHEBI:61977"/>
        <dbReference type="ChEBI" id="CHEBI:456216"/>
        <dbReference type="EC" id="2.7.11.1"/>
    </reaction>
</comment>
<sequence length="335" mass="37299">MKPTRYCITLFLCISSISVPLLVSSQACQRTCGKIPLKYPFGSGPGCGDARFQKYITCNDQKLTFTTHTGCYPVTNIDYSNQVMYVTDASMSTCACTQPSKGFGLDWDGPFSFHDDDVFTLLDCSINSSPIYKSNNNAYDTNTSAVPLCDKKGASICSFLYSCRAISMLNLPISTCCVYTPVDLGPSFEMDLQKLQCSSYSAFYSFDGQDYNPENWKYGIALKYKFNVYNDYPGPCANCEKSNGACGYSAVAYNSFICNCPSGINTTTDCYFEAAFNNALPRQTGTCLNSFCIFDYFFPWFVLLMLLTFMDQFDLAVTWSVYPLASILALFLFLL</sequence>
<evidence type="ECO:0000313" key="15">
    <source>
        <dbReference type="Proteomes" id="UP001428341"/>
    </source>
</evidence>
<name>A0AAP0M0B7_9ROSI</name>
<evidence type="ECO:0000256" key="4">
    <source>
        <dbReference type="ARBA" id="ARBA00022729"/>
    </source>
</evidence>
<evidence type="ECO:0000256" key="3">
    <source>
        <dbReference type="ARBA" id="ARBA00022692"/>
    </source>
</evidence>
<dbReference type="InterPro" id="IPR025287">
    <property type="entry name" value="WAK_GUB"/>
</dbReference>
<evidence type="ECO:0000256" key="11">
    <source>
        <dbReference type="SAM" id="SignalP"/>
    </source>
</evidence>
<feature type="transmembrane region" description="Helical" evidence="10">
    <location>
        <begin position="288"/>
        <end position="309"/>
    </location>
</feature>
<keyword evidence="4 11" id="KW-0732">Signal</keyword>
<evidence type="ECO:0000313" key="14">
    <source>
        <dbReference type="EMBL" id="KAK9189025.1"/>
    </source>
</evidence>
<proteinExistence type="predicted"/>
<feature type="domain" description="Wall-associated receptor kinase C-terminal" evidence="13">
    <location>
        <begin position="209"/>
        <end position="262"/>
    </location>
</feature>